<name>A0A381QS57_9ZZZZ</name>
<proteinExistence type="predicted"/>
<accession>A0A381QS57</accession>
<dbReference type="PANTHER" id="PTHR21240:SF28">
    <property type="entry name" value="ISO-OROTATE DECARBOXYLASE (EUROFUNG)"/>
    <property type="match status" value="1"/>
</dbReference>
<dbReference type="GO" id="GO:0016787">
    <property type="term" value="F:hydrolase activity"/>
    <property type="evidence" value="ECO:0007669"/>
    <property type="project" value="InterPro"/>
</dbReference>
<feature type="domain" description="Amidohydrolase-related" evidence="2">
    <location>
        <begin position="74"/>
        <end position="363"/>
    </location>
</feature>
<dbReference type="Gene3D" id="3.20.20.140">
    <property type="entry name" value="Metal-dependent hydrolases"/>
    <property type="match status" value="1"/>
</dbReference>
<dbReference type="GO" id="GO:0016831">
    <property type="term" value="F:carboxy-lyase activity"/>
    <property type="evidence" value="ECO:0007669"/>
    <property type="project" value="InterPro"/>
</dbReference>
<gene>
    <name evidence="3" type="ORF">METZ01_LOCUS33541</name>
</gene>
<keyword evidence="1" id="KW-0456">Lyase</keyword>
<dbReference type="InterPro" id="IPR006680">
    <property type="entry name" value="Amidohydro-rel"/>
</dbReference>
<dbReference type="GO" id="GO:0005737">
    <property type="term" value="C:cytoplasm"/>
    <property type="evidence" value="ECO:0007669"/>
    <property type="project" value="TreeGrafter"/>
</dbReference>
<evidence type="ECO:0000256" key="1">
    <source>
        <dbReference type="ARBA" id="ARBA00023239"/>
    </source>
</evidence>
<evidence type="ECO:0000259" key="2">
    <source>
        <dbReference type="Pfam" id="PF04909"/>
    </source>
</evidence>
<dbReference type="InterPro" id="IPR032465">
    <property type="entry name" value="ACMSD"/>
</dbReference>
<dbReference type="GO" id="GO:0019748">
    <property type="term" value="P:secondary metabolic process"/>
    <property type="evidence" value="ECO:0007669"/>
    <property type="project" value="TreeGrafter"/>
</dbReference>
<dbReference type="PANTHER" id="PTHR21240">
    <property type="entry name" value="2-AMINO-3-CARBOXYLMUCONATE-6-SEMIALDEHYDE DECARBOXYLASE"/>
    <property type="match status" value="1"/>
</dbReference>
<evidence type="ECO:0000313" key="3">
    <source>
        <dbReference type="EMBL" id="SUZ80687.1"/>
    </source>
</evidence>
<reference evidence="3" key="1">
    <citation type="submission" date="2018-05" db="EMBL/GenBank/DDBJ databases">
        <authorList>
            <person name="Lanie J.A."/>
            <person name="Ng W.-L."/>
            <person name="Kazmierczak K.M."/>
            <person name="Andrzejewski T.M."/>
            <person name="Davidsen T.M."/>
            <person name="Wayne K.J."/>
            <person name="Tettelin H."/>
            <person name="Glass J.I."/>
            <person name="Rusch D."/>
            <person name="Podicherti R."/>
            <person name="Tsui H.-C.T."/>
            <person name="Winkler M.E."/>
        </authorList>
    </citation>
    <scope>NUCLEOTIDE SEQUENCE</scope>
</reference>
<dbReference type="SUPFAM" id="SSF51556">
    <property type="entry name" value="Metallo-dependent hydrolases"/>
    <property type="match status" value="1"/>
</dbReference>
<dbReference type="AlphaFoldDB" id="A0A381QS57"/>
<dbReference type="EMBL" id="UINC01001438">
    <property type="protein sequence ID" value="SUZ80687.1"/>
    <property type="molecule type" value="Genomic_DNA"/>
</dbReference>
<dbReference type="InterPro" id="IPR032466">
    <property type="entry name" value="Metal_Hydrolase"/>
</dbReference>
<sequence length="401" mass="45023">MTATNTAAPYTLISSDCHAGGNMKAYEEYLAPAYREAFAEWRGAYSNPFRDLQDDGRSRNWDNDRRNGDLDAEGVAAEIVFPNTVPPFFPTGALITYPPTNRPDYDRRLEGVRTHNRWLKDWCAAHPERRCGLPQVFLFDLDDTIADLELAAENGHSSFMLPAVPPDSGTPGLYDPVYDRLWAACRDLDLTITQHGGSGNPNYGDTPAAGLMFLLEVPFFAHRNLSHLIMSGVFNRFPELRYVMTEQGVAWVLEDLRRMDGYHAQMASGRVGELGFSADLVLPDRPSEYFARNVWIGASFPSPSEADAMKKVGIERMMWGSDYPHNESTFPYNRDHLRRSFSGWDEADLRKVFAENAAEVYRIDLDALVPLAERIGPSVDEVATPLDEVPKDAFSPAFTRP</sequence>
<protein>
    <recommendedName>
        <fullName evidence="2">Amidohydrolase-related domain-containing protein</fullName>
    </recommendedName>
</protein>
<dbReference type="Pfam" id="PF04909">
    <property type="entry name" value="Amidohydro_2"/>
    <property type="match status" value="1"/>
</dbReference>
<organism evidence="3">
    <name type="scientific">marine metagenome</name>
    <dbReference type="NCBI Taxonomy" id="408172"/>
    <lineage>
        <taxon>unclassified sequences</taxon>
        <taxon>metagenomes</taxon>
        <taxon>ecological metagenomes</taxon>
    </lineage>
</organism>